<accession>A0ABW1BJS8</accession>
<dbReference type="InterPro" id="IPR058966">
    <property type="entry name" value="MJECL33-like"/>
</dbReference>
<name>A0ABW1BJS8_9ACTN</name>
<reference evidence="2" key="1">
    <citation type="journal article" date="2019" name="Int. J. Syst. Evol. Microbiol.">
        <title>The Global Catalogue of Microorganisms (GCM) 10K type strain sequencing project: providing services to taxonomists for standard genome sequencing and annotation.</title>
        <authorList>
            <consortium name="The Broad Institute Genomics Platform"/>
            <consortium name="The Broad Institute Genome Sequencing Center for Infectious Disease"/>
            <person name="Wu L."/>
            <person name="Ma J."/>
        </authorList>
    </citation>
    <scope>NUCLEOTIDE SEQUENCE [LARGE SCALE GENOMIC DNA]</scope>
    <source>
        <strain evidence="2">JCM 9918</strain>
    </source>
</reference>
<dbReference type="RefSeq" id="WP_272172958.1">
    <property type="nucleotide sequence ID" value="NZ_JAQOSL010000072.1"/>
</dbReference>
<organism evidence="1 2">
    <name type="scientific">Streptomyces heilongjiangensis</name>
    <dbReference type="NCBI Taxonomy" id="945052"/>
    <lineage>
        <taxon>Bacteria</taxon>
        <taxon>Bacillati</taxon>
        <taxon>Actinomycetota</taxon>
        <taxon>Actinomycetes</taxon>
        <taxon>Kitasatosporales</taxon>
        <taxon>Streptomycetaceae</taxon>
        <taxon>Streptomyces</taxon>
    </lineage>
</organism>
<sequence length="361" mass="40955">MTTRATMVERLREASGPTRTVVLEAHCEGNDPEEKVHSVFGGGNYLATDDAFLFRVFADDGEMWIDQLGGRFWSVHSSMPMRKINPFLHEKIERRRDLDWMWLPSGHLENLWPDAISNRVRTKFHGRDFLTEDDPAQDLTINLSGRGAERLLRHISNDEKYRSAVSFDSVQVALSDPDLGRINEGIDRMGRFAVSGDLEYHFQFVDTVVHRYARLVELCEARAIDWSPAGPDGGAIFSGNPIAIRFSRQVPDLEHFVASLFASRQPFRLWGVPQMSGDVATVEAVDLHVGHGLRLEIGMQWMRVYLDKGTCGNTVARLVSNLQHRFDSQLRFVDPELQAALEIRGEENTSPELLTDIQRPI</sequence>
<gene>
    <name evidence="1" type="ORF">ACFQGO_36675</name>
</gene>
<evidence type="ECO:0000313" key="2">
    <source>
        <dbReference type="Proteomes" id="UP001596112"/>
    </source>
</evidence>
<dbReference type="Pfam" id="PF25924">
    <property type="entry name" value="MJECL33"/>
    <property type="match status" value="1"/>
</dbReference>
<keyword evidence="2" id="KW-1185">Reference proteome</keyword>
<evidence type="ECO:0000313" key="1">
    <source>
        <dbReference type="EMBL" id="MFC5812984.1"/>
    </source>
</evidence>
<proteinExistence type="predicted"/>
<protein>
    <submittedName>
        <fullName evidence="1">Uncharacterized protein</fullName>
    </submittedName>
</protein>
<dbReference type="Proteomes" id="UP001596112">
    <property type="component" value="Unassembled WGS sequence"/>
</dbReference>
<dbReference type="EMBL" id="JBHSNZ010000047">
    <property type="protein sequence ID" value="MFC5812984.1"/>
    <property type="molecule type" value="Genomic_DNA"/>
</dbReference>
<comment type="caution">
    <text evidence="1">The sequence shown here is derived from an EMBL/GenBank/DDBJ whole genome shotgun (WGS) entry which is preliminary data.</text>
</comment>